<gene>
    <name evidence="3" type="primary">LOC140016944</name>
</gene>
<name>A0ABM4W6B8_COFAR</name>
<dbReference type="GeneID" id="140016944"/>
<dbReference type="RefSeq" id="XP_071927336.1">
    <property type="nucleotide sequence ID" value="XM_072071235.1"/>
</dbReference>
<dbReference type="Gene3D" id="2.40.50.140">
    <property type="entry name" value="Nucleic acid-binding proteins"/>
    <property type="match status" value="1"/>
</dbReference>
<organism evidence="2 3">
    <name type="scientific">Coffea arabica</name>
    <name type="common">Arabian coffee</name>
    <dbReference type="NCBI Taxonomy" id="13443"/>
    <lineage>
        <taxon>Eukaryota</taxon>
        <taxon>Viridiplantae</taxon>
        <taxon>Streptophyta</taxon>
        <taxon>Embryophyta</taxon>
        <taxon>Tracheophyta</taxon>
        <taxon>Spermatophyta</taxon>
        <taxon>Magnoliopsida</taxon>
        <taxon>eudicotyledons</taxon>
        <taxon>Gunneridae</taxon>
        <taxon>Pentapetalae</taxon>
        <taxon>asterids</taxon>
        <taxon>lamiids</taxon>
        <taxon>Gentianales</taxon>
        <taxon>Rubiaceae</taxon>
        <taxon>Ixoroideae</taxon>
        <taxon>Gardenieae complex</taxon>
        <taxon>Bertiereae - Coffeeae clade</taxon>
        <taxon>Coffeeae</taxon>
        <taxon>Coffea</taxon>
    </lineage>
</organism>
<dbReference type="InterPro" id="IPR003871">
    <property type="entry name" value="RFA1B/D_OB_1st"/>
</dbReference>
<dbReference type="Proteomes" id="UP001652660">
    <property type="component" value="Chromosome 11c"/>
</dbReference>
<evidence type="ECO:0000259" key="1">
    <source>
        <dbReference type="Pfam" id="PF02721"/>
    </source>
</evidence>
<evidence type="ECO:0000313" key="2">
    <source>
        <dbReference type="Proteomes" id="UP001652660"/>
    </source>
</evidence>
<accession>A0ABM4W6B8</accession>
<evidence type="ECO:0000313" key="3">
    <source>
        <dbReference type="RefSeq" id="XP_071927336.1"/>
    </source>
</evidence>
<dbReference type="InterPro" id="IPR012340">
    <property type="entry name" value="NA-bd_OB-fold"/>
</dbReference>
<sequence length="160" mass="18545">MARRYLPVNEVIEGVKGWTVLAQVVEIGHVQLSQGARPVNYHRFLLTDSEGTKVSAVIYGNDIQFFVAMLMLFRRCYISSAALRKAESRYKFSDYPYSWVIHNRTLVEEYVEQVPPVIPRHFELTEFENLFRFANTENLQSSCFILDNPNVFLLLSSAYP</sequence>
<feature type="domain" description="Replication protein A 70 kDa DNA-binding subunit B/D first OB fold" evidence="1">
    <location>
        <begin position="7"/>
        <end position="108"/>
    </location>
</feature>
<protein>
    <submittedName>
        <fullName evidence="3">Uncharacterized protein isoform X1</fullName>
    </submittedName>
</protein>
<dbReference type="Pfam" id="PF02721">
    <property type="entry name" value="DUF223"/>
    <property type="match status" value="1"/>
</dbReference>
<proteinExistence type="predicted"/>
<dbReference type="SUPFAM" id="SSF50249">
    <property type="entry name" value="Nucleic acid-binding proteins"/>
    <property type="match status" value="1"/>
</dbReference>
<keyword evidence="2" id="KW-1185">Reference proteome</keyword>
<reference evidence="3" key="1">
    <citation type="submission" date="2025-08" db="UniProtKB">
        <authorList>
            <consortium name="RefSeq"/>
        </authorList>
    </citation>
    <scope>IDENTIFICATION</scope>
    <source>
        <tissue evidence="3">Leaves</tissue>
    </source>
</reference>